<keyword evidence="1" id="KW-1133">Transmembrane helix</keyword>
<name>A0A9W6FSE5_9BACT</name>
<reference evidence="2" key="1">
    <citation type="submission" date="2022-12" db="EMBL/GenBank/DDBJ databases">
        <title>Reference genome sequencing for broad-spectrum identification of bacterial and archaeal isolates by mass spectrometry.</title>
        <authorList>
            <person name="Sekiguchi Y."/>
            <person name="Tourlousse D.M."/>
        </authorList>
    </citation>
    <scope>NUCLEOTIDE SEQUENCE</scope>
    <source>
        <strain evidence="2">ASRB1</strain>
    </source>
</reference>
<comment type="caution">
    <text evidence="2">The sequence shown here is derived from an EMBL/GenBank/DDBJ whole genome shotgun (WGS) entry which is preliminary data.</text>
</comment>
<sequence length="178" mass="18550">MKILRSLLNPKNRLDMVAGICDGVLTALTLVAGKLLGPEAGVTASLALRVAVAAAISGAFIFFVAHYSVLRAELVEAERQLNLTESGRMATTHLGRAILTEAVCQALVTSLCSFAGALLPLLVGVLMPMLTIIVALVALGMLGAFLGHTVHGRPLFWAVGLFVGGIALTGVGFYLRIV</sequence>
<dbReference type="Proteomes" id="UP001144372">
    <property type="component" value="Unassembled WGS sequence"/>
</dbReference>
<proteinExistence type="predicted"/>
<evidence type="ECO:0000256" key="1">
    <source>
        <dbReference type="SAM" id="Phobius"/>
    </source>
</evidence>
<keyword evidence="1" id="KW-0472">Membrane</keyword>
<accession>A0A9W6FSE5</accession>
<dbReference type="AlphaFoldDB" id="A0A9W6FSE5"/>
<dbReference type="EMBL" id="BSDR01000001">
    <property type="protein sequence ID" value="GLI33949.1"/>
    <property type="molecule type" value="Genomic_DNA"/>
</dbReference>
<feature type="transmembrane region" description="Helical" evidence="1">
    <location>
        <begin position="16"/>
        <end position="36"/>
    </location>
</feature>
<feature type="transmembrane region" description="Helical" evidence="1">
    <location>
        <begin position="125"/>
        <end position="147"/>
    </location>
</feature>
<feature type="transmembrane region" description="Helical" evidence="1">
    <location>
        <begin position="154"/>
        <end position="175"/>
    </location>
</feature>
<evidence type="ECO:0008006" key="4">
    <source>
        <dbReference type="Google" id="ProtNLM"/>
    </source>
</evidence>
<evidence type="ECO:0000313" key="3">
    <source>
        <dbReference type="Proteomes" id="UP001144372"/>
    </source>
</evidence>
<keyword evidence="3" id="KW-1185">Reference proteome</keyword>
<dbReference type="RefSeq" id="WP_281793229.1">
    <property type="nucleotide sequence ID" value="NZ_BSDR01000001.1"/>
</dbReference>
<protein>
    <recommendedName>
        <fullName evidence="4">VIT family protein</fullName>
    </recommendedName>
</protein>
<keyword evidence="1" id="KW-0812">Transmembrane</keyword>
<evidence type="ECO:0000313" key="2">
    <source>
        <dbReference type="EMBL" id="GLI33949.1"/>
    </source>
</evidence>
<organism evidence="2 3">
    <name type="scientific">Desulforhabdus amnigena</name>
    <dbReference type="NCBI Taxonomy" id="40218"/>
    <lineage>
        <taxon>Bacteria</taxon>
        <taxon>Pseudomonadati</taxon>
        <taxon>Thermodesulfobacteriota</taxon>
        <taxon>Syntrophobacteria</taxon>
        <taxon>Syntrophobacterales</taxon>
        <taxon>Syntrophobacteraceae</taxon>
        <taxon>Desulforhabdus</taxon>
    </lineage>
</organism>
<gene>
    <name evidence="2" type="ORF">DAMNIGENAA_13820</name>
</gene>
<feature type="transmembrane region" description="Helical" evidence="1">
    <location>
        <begin position="48"/>
        <end position="70"/>
    </location>
</feature>